<evidence type="ECO:0000313" key="2">
    <source>
        <dbReference type="EMBL" id="MEB3346478.1"/>
    </source>
</evidence>
<keyword evidence="1" id="KW-0472">Membrane</keyword>
<proteinExistence type="predicted"/>
<dbReference type="EMBL" id="JAYKLX010000006">
    <property type="protein sequence ID" value="MEB3346478.1"/>
    <property type="molecule type" value="Genomic_DNA"/>
</dbReference>
<feature type="transmembrane region" description="Helical" evidence="1">
    <location>
        <begin position="7"/>
        <end position="27"/>
    </location>
</feature>
<keyword evidence="1" id="KW-0812">Transmembrane</keyword>
<name>A0ABU5ZX68_9FLAO</name>
<dbReference type="Proteomes" id="UP001327027">
    <property type="component" value="Unassembled WGS sequence"/>
</dbReference>
<sequence>MTRRTRIVMIISILIVMLVGAFVYYTLYNKPHIDVAKSSPNISIASNTIVNDFEEDENRANVKYLEQIIEVTGTIIETSITNGKGVVVIGAADTFGSIMCHLSHEENEKIWTLNKGQQITIKGICTGYLMDVILVKCVIVD</sequence>
<evidence type="ECO:0008006" key="4">
    <source>
        <dbReference type="Google" id="ProtNLM"/>
    </source>
</evidence>
<dbReference type="Pfam" id="PF12869">
    <property type="entry name" value="tRNA_anti-like"/>
    <property type="match status" value="1"/>
</dbReference>
<reference evidence="2 3" key="1">
    <citation type="journal article" date="2013" name="Int. J. Syst. Evol. Microbiol.">
        <title>Aquimarina gracilis sp. nov., isolated from the gut microflora of a mussel, Mytilus coruscus, and emended description of Aquimarina spongiae.</title>
        <authorList>
            <person name="Park S.C."/>
            <person name="Choe H.N."/>
            <person name="Baik K.S."/>
            <person name="Seong C.N."/>
        </authorList>
    </citation>
    <scope>NUCLEOTIDE SEQUENCE [LARGE SCALE GENOMIC DNA]</scope>
    <source>
        <strain evidence="2 3">PSC32</strain>
    </source>
</reference>
<organism evidence="2 3">
    <name type="scientific">Aquimarina gracilis</name>
    <dbReference type="NCBI Taxonomy" id="874422"/>
    <lineage>
        <taxon>Bacteria</taxon>
        <taxon>Pseudomonadati</taxon>
        <taxon>Bacteroidota</taxon>
        <taxon>Flavobacteriia</taxon>
        <taxon>Flavobacteriales</taxon>
        <taxon>Flavobacteriaceae</taxon>
        <taxon>Aquimarina</taxon>
    </lineage>
</organism>
<accession>A0ABU5ZX68</accession>
<evidence type="ECO:0000256" key="1">
    <source>
        <dbReference type="SAM" id="Phobius"/>
    </source>
</evidence>
<dbReference type="RefSeq" id="WP_324180507.1">
    <property type="nucleotide sequence ID" value="NZ_BAABAW010000006.1"/>
</dbReference>
<keyword evidence="1" id="KW-1133">Transmembrane helix</keyword>
<gene>
    <name evidence="2" type="ORF">U6A24_13455</name>
</gene>
<evidence type="ECO:0000313" key="3">
    <source>
        <dbReference type="Proteomes" id="UP001327027"/>
    </source>
</evidence>
<keyword evidence="3" id="KW-1185">Reference proteome</keyword>
<dbReference type="InterPro" id="IPR024422">
    <property type="entry name" value="Protein_unknown_function_OB"/>
</dbReference>
<protein>
    <recommendedName>
        <fullName evidence="4">Nucleic acid binding protein</fullName>
    </recommendedName>
</protein>
<comment type="caution">
    <text evidence="2">The sequence shown here is derived from an EMBL/GenBank/DDBJ whole genome shotgun (WGS) entry which is preliminary data.</text>
</comment>